<gene>
    <name evidence="6" type="ORF">ACJIZ3_011873</name>
</gene>
<dbReference type="PANTHER" id="PTHR21426:SF13">
    <property type="entry name" value="OS08G0566700 PROTEIN"/>
    <property type="match status" value="1"/>
</dbReference>
<dbReference type="InterPro" id="IPR042560">
    <property type="entry name" value="Exo84_C_2"/>
</dbReference>
<evidence type="ECO:0000313" key="7">
    <source>
        <dbReference type="Proteomes" id="UP001634393"/>
    </source>
</evidence>
<dbReference type="InterPro" id="IPR016159">
    <property type="entry name" value="Cullin_repeat-like_dom_sf"/>
</dbReference>
<evidence type="ECO:0000256" key="3">
    <source>
        <dbReference type="ARBA" id="ARBA00022483"/>
    </source>
</evidence>
<dbReference type="Pfam" id="PF08700">
    <property type="entry name" value="VPS51_Exo84_N"/>
    <property type="match status" value="1"/>
</dbReference>
<accession>A0ABD3UMJ2</accession>
<evidence type="ECO:0000256" key="4">
    <source>
        <dbReference type="SAM" id="MobiDB-lite"/>
    </source>
</evidence>
<protein>
    <recommendedName>
        <fullName evidence="5">Exocyst component Exo84 C-terminal domain-containing protein</fullName>
    </recommendedName>
</protein>
<evidence type="ECO:0000259" key="5">
    <source>
        <dbReference type="Pfam" id="PF16528"/>
    </source>
</evidence>
<sequence>MDSTSTSTASRFRFRDHTQQQVVAVHDYSSEGQTTADSSSISSDEVEDDSELQSMTAKGVQHLCSELLELKQESDEDFQKNIFSNYSAFIAILKEISGLQGELSGLKNQASSQKSLVKELTKEIYSRLVLSEETIESPILEEPLHIQPSFPNILETHTENISDIFDTLLSEQRLDDALALLEMEGDFFRNLHSGKTCSLDQLKSYDSTILEKRAMLSDQFTLVAKHPRTSAPELHKALFGLCQLGENHIATELLFQYYHSRISSGIHSLQSSKEFLDVLYMQRVAKYVFSVISQAVRSYVTLNEENDPYSSEFIQWACEEIEVFAACFVKYIKSISEISGRLSTLVHAVQIAMSYCSLLEAQRIFLQPYLVENVRPFIEEVLEIHIDHLSKVVSIITSNDTWDLGRYFVSGILIGRNYAIIDKQPEYIILTNSGRKFVTLFQSVAEDMLPLTAMQMENSVLRGLMNLFKAYIVILESALLPGETDMIEKGVLILANLTTLIQFSSSVIRNMFDGIHHLDFEIDNHLLFVQDMYSRLKAGFIEQFVANIFSRSASHESGGSEKCNIWQEDSRTYDMTPSLPYLELYLELNKLQKLAEDDFVDMNWLNNLFKDVMDATFEWISRKSDIWTVNIDNIADHQTKFVQFVLNTQFLVEIARCGNYLSDGAMILSKEIVSRLRQSFTTAGHRPLRDLDDDKWAENAAVRALQKLRELDANDSNETENLNSTREESKHPFEDEDAIDTNNDFSRTENIPIEKVDSEEHTSTEKKEV</sequence>
<name>A0ABD3UMJ2_9LAMI</name>
<feature type="compositionally biased region" description="Basic and acidic residues" evidence="4">
    <location>
        <begin position="752"/>
        <end position="769"/>
    </location>
</feature>
<feature type="compositionally biased region" description="Polar residues" evidence="4">
    <location>
        <begin position="740"/>
        <end position="749"/>
    </location>
</feature>
<feature type="region of interest" description="Disordered" evidence="4">
    <location>
        <begin position="707"/>
        <end position="769"/>
    </location>
</feature>
<dbReference type="AlphaFoldDB" id="A0ABD3UMJ2"/>
<comment type="similarity">
    <text evidence="1">Belongs to the EXO84 family.</text>
</comment>
<dbReference type="InterPro" id="IPR032403">
    <property type="entry name" value="Exo84_C"/>
</dbReference>
<feature type="domain" description="Exocyst component Exo84 C-terminal" evidence="5">
    <location>
        <begin position="160"/>
        <end position="340"/>
    </location>
</feature>
<organism evidence="6 7">
    <name type="scientific">Penstemon smallii</name>
    <dbReference type="NCBI Taxonomy" id="265156"/>
    <lineage>
        <taxon>Eukaryota</taxon>
        <taxon>Viridiplantae</taxon>
        <taxon>Streptophyta</taxon>
        <taxon>Embryophyta</taxon>
        <taxon>Tracheophyta</taxon>
        <taxon>Spermatophyta</taxon>
        <taxon>Magnoliopsida</taxon>
        <taxon>eudicotyledons</taxon>
        <taxon>Gunneridae</taxon>
        <taxon>Pentapetalae</taxon>
        <taxon>asterids</taxon>
        <taxon>lamiids</taxon>
        <taxon>Lamiales</taxon>
        <taxon>Plantaginaceae</taxon>
        <taxon>Cheloneae</taxon>
        <taxon>Penstemon</taxon>
    </lineage>
</organism>
<proteinExistence type="inferred from homology"/>
<dbReference type="GO" id="GO:0006887">
    <property type="term" value="P:exocytosis"/>
    <property type="evidence" value="ECO:0007669"/>
    <property type="project" value="UniProtKB-KW"/>
</dbReference>
<dbReference type="Pfam" id="PF16528">
    <property type="entry name" value="Exo84_C"/>
    <property type="match status" value="1"/>
</dbReference>
<evidence type="ECO:0000256" key="1">
    <source>
        <dbReference type="ARBA" id="ARBA00007210"/>
    </source>
</evidence>
<comment type="caution">
    <text evidence="6">The sequence shown here is derived from an EMBL/GenBank/DDBJ whole genome shotgun (WGS) entry which is preliminary data.</text>
</comment>
<feature type="region of interest" description="Disordered" evidence="4">
    <location>
        <begin position="26"/>
        <end position="51"/>
    </location>
</feature>
<dbReference type="SUPFAM" id="SSF74788">
    <property type="entry name" value="Cullin repeat-like"/>
    <property type="match status" value="1"/>
</dbReference>
<keyword evidence="3" id="KW-0268">Exocytosis</keyword>
<dbReference type="InterPro" id="IPR033961">
    <property type="entry name" value="Exo84"/>
</dbReference>
<dbReference type="Proteomes" id="UP001634393">
    <property type="component" value="Unassembled WGS sequence"/>
</dbReference>
<dbReference type="Gene3D" id="1.20.58.1220">
    <property type="entry name" value="Exo84p, C-terminal helical domain"/>
    <property type="match status" value="1"/>
</dbReference>
<dbReference type="EMBL" id="JBJXBP010000001">
    <property type="protein sequence ID" value="KAL3849991.1"/>
    <property type="molecule type" value="Genomic_DNA"/>
</dbReference>
<keyword evidence="7" id="KW-1185">Reference proteome</keyword>
<keyword evidence="2" id="KW-0813">Transport</keyword>
<evidence type="ECO:0000256" key="2">
    <source>
        <dbReference type="ARBA" id="ARBA00022448"/>
    </source>
</evidence>
<dbReference type="PANTHER" id="PTHR21426">
    <property type="entry name" value="EXOCYST COMPLEX COMPONENT 8"/>
    <property type="match status" value="1"/>
</dbReference>
<evidence type="ECO:0000313" key="6">
    <source>
        <dbReference type="EMBL" id="KAL3849991.1"/>
    </source>
</evidence>
<reference evidence="6 7" key="1">
    <citation type="submission" date="2024-12" db="EMBL/GenBank/DDBJ databases">
        <title>The unique morphological basis and parallel evolutionary history of personate flowers in Penstemon.</title>
        <authorList>
            <person name="Depatie T.H."/>
            <person name="Wessinger C.A."/>
        </authorList>
    </citation>
    <scope>NUCLEOTIDE SEQUENCE [LARGE SCALE GENOMIC DNA]</scope>
    <source>
        <strain evidence="6">WTNN_2</strain>
        <tissue evidence="6">Leaf</tissue>
    </source>
</reference>